<dbReference type="PANTHER" id="PTHR11458">
    <property type="entry name" value="DELTA-AMINOLEVULINIC ACID DEHYDRATASE"/>
    <property type="match status" value="1"/>
</dbReference>
<evidence type="ECO:0000256" key="8">
    <source>
        <dbReference type="ARBA" id="ARBA00025861"/>
    </source>
</evidence>
<dbReference type="PRINTS" id="PR00144">
    <property type="entry name" value="DALDHYDRTASE"/>
</dbReference>
<name>A0ABN7T8Q3_OIKDI</name>
<comment type="pathway">
    <text evidence="1">Porphyrin-containing compound metabolism; protoporphyrin-IX biosynthesis; coproporphyrinogen-III from 5-aminolevulinate: step 1/4.</text>
</comment>
<dbReference type="InterPro" id="IPR001731">
    <property type="entry name" value="ALAD"/>
</dbReference>
<evidence type="ECO:0000256" key="11">
    <source>
        <dbReference type="RuleBase" id="RU004161"/>
    </source>
</evidence>
<dbReference type="EMBL" id="OU015567">
    <property type="protein sequence ID" value="CAG5113999.1"/>
    <property type="molecule type" value="Genomic_DNA"/>
</dbReference>
<keyword evidence="6" id="KW-0627">Porphyrin biosynthesis</keyword>
<evidence type="ECO:0000256" key="6">
    <source>
        <dbReference type="ARBA" id="ARBA00023244"/>
    </source>
</evidence>
<comment type="similarity">
    <text evidence="2 11">Belongs to the ALAD family.</text>
</comment>
<evidence type="ECO:0000256" key="7">
    <source>
        <dbReference type="ARBA" id="ARBA00025628"/>
    </source>
</evidence>
<evidence type="ECO:0000256" key="9">
    <source>
        <dbReference type="ARBA" id="ARBA00032837"/>
    </source>
</evidence>
<comment type="subunit">
    <text evidence="8">Homooctamer; active form. Homohexamer; low activity form.</text>
</comment>
<gene>
    <name evidence="12" type="ORF">OKIOD_LOCUS16849</name>
</gene>
<evidence type="ECO:0000256" key="4">
    <source>
        <dbReference type="ARBA" id="ARBA00023133"/>
    </source>
</evidence>
<evidence type="ECO:0000313" key="13">
    <source>
        <dbReference type="Proteomes" id="UP001158576"/>
    </source>
</evidence>
<evidence type="ECO:0000256" key="10">
    <source>
        <dbReference type="ARBA" id="ARBA00047651"/>
    </source>
</evidence>
<dbReference type="InterPro" id="IPR013785">
    <property type="entry name" value="Aldolase_TIM"/>
</dbReference>
<dbReference type="Proteomes" id="UP001158576">
    <property type="component" value="Chromosome 2"/>
</dbReference>
<accession>A0ABN7T8Q3</accession>
<protein>
    <recommendedName>
        <fullName evidence="3">porphobilinogen synthase</fullName>
        <ecNumber evidence="3">4.2.1.24</ecNumber>
    </recommendedName>
    <alternativeName>
        <fullName evidence="9">Porphobilinogen synthase</fullName>
    </alternativeName>
</protein>
<organism evidence="12 13">
    <name type="scientific">Oikopleura dioica</name>
    <name type="common">Tunicate</name>
    <dbReference type="NCBI Taxonomy" id="34765"/>
    <lineage>
        <taxon>Eukaryota</taxon>
        <taxon>Metazoa</taxon>
        <taxon>Chordata</taxon>
        <taxon>Tunicata</taxon>
        <taxon>Appendicularia</taxon>
        <taxon>Copelata</taxon>
        <taxon>Oikopleuridae</taxon>
        <taxon>Oikopleura</taxon>
    </lineage>
</organism>
<evidence type="ECO:0000256" key="1">
    <source>
        <dbReference type="ARBA" id="ARBA00004694"/>
    </source>
</evidence>
<dbReference type="SMART" id="SM01004">
    <property type="entry name" value="ALAD"/>
    <property type="match status" value="1"/>
</dbReference>
<sequence length="174" mass="18583">MLPLFVTNSSPDALEPINALPGVSRYGINNLIPFLSQQVAKGLRSVIIFGVDVKSTKDAVGSSADCETGPTIEAIKLIKSKYPQLWVAADVCICPFSETGHCGIFEDDHMNNQKSIDRLAEIAGNYGLAGADCVAPSDMMDGRIGAIKNRLRELKLGSRVAVMSYSAKFCSVTG</sequence>
<comment type="function">
    <text evidence="7">Catalyzes an early step in the biosynthesis of tetrapyrroles. Binds two molecules of 5-aminolevulinate per subunit, each at a distinct site, and catalyzes their condensation to form porphobilinogen.</text>
</comment>
<reference evidence="12 13" key="1">
    <citation type="submission" date="2021-04" db="EMBL/GenBank/DDBJ databases">
        <authorList>
            <person name="Bliznina A."/>
        </authorList>
    </citation>
    <scope>NUCLEOTIDE SEQUENCE [LARGE SCALE GENOMIC DNA]</scope>
</reference>
<keyword evidence="4" id="KW-0350">Heme biosynthesis</keyword>
<evidence type="ECO:0000313" key="12">
    <source>
        <dbReference type="EMBL" id="CAG5113999.1"/>
    </source>
</evidence>
<keyword evidence="5" id="KW-0456">Lyase</keyword>
<dbReference type="EC" id="4.2.1.24" evidence="3"/>
<evidence type="ECO:0000256" key="2">
    <source>
        <dbReference type="ARBA" id="ARBA00008055"/>
    </source>
</evidence>
<proteinExistence type="inferred from homology"/>
<dbReference type="PANTHER" id="PTHR11458:SF0">
    <property type="entry name" value="DELTA-AMINOLEVULINIC ACID DEHYDRATASE"/>
    <property type="match status" value="1"/>
</dbReference>
<dbReference type="SUPFAM" id="SSF51569">
    <property type="entry name" value="Aldolase"/>
    <property type="match status" value="1"/>
</dbReference>
<dbReference type="Pfam" id="PF00490">
    <property type="entry name" value="ALAD"/>
    <property type="match status" value="1"/>
</dbReference>
<keyword evidence="13" id="KW-1185">Reference proteome</keyword>
<comment type="catalytic activity">
    <reaction evidence="10">
        <text>2 5-aminolevulinate = porphobilinogen + 2 H2O + H(+)</text>
        <dbReference type="Rhea" id="RHEA:24064"/>
        <dbReference type="ChEBI" id="CHEBI:15377"/>
        <dbReference type="ChEBI" id="CHEBI:15378"/>
        <dbReference type="ChEBI" id="CHEBI:58126"/>
        <dbReference type="ChEBI" id="CHEBI:356416"/>
        <dbReference type="EC" id="4.2.1.24"/>
    </reaction>
</comment>
<evidence type="ECO:0000256" key="5">
    <source>
        <dbReference type="ARBA" id="ARBA00023239"/>
    </source>
</evidence>
<evidence type="ECO:0000256" key="3">
    <source>
        <dbReference type="ARBA" id="ARBA00012053"/>
    </source>
</evidence>
<dbReference type="Gene3D" id="3.20.20.70">
    <property type="entry name" value="Aldolase class I"/>
    <property type="match status" value="1"/>
</dbReference>